<evidence type="ECO:0000313" key="3">
    <source>
        <dbReference type="Proteomes" id="UP000397656"/>
    </source>
</evidence>
<dbReference type="GeneID" id="98406552"/>
<feature type="region of interest" description="Disordered" evidence="1">
    <location>
        <begin position="32"/>
        <end position="56"/>
    </location>
</feature>
<sequence length="56" mass="5977">MKQRNQAMLRAPTIGGVPIISDPLFGAYVEERSGTPLRPDHGDPSLNSSVARLATS</sequence>
<reference evidence="2 3" key="1">
    <citation type="submission" date="2020-10" db="EMBL/GenBank/DDBJ databases">
        <title>Complete genome sequence of Cupriavidus basilensis CCUG 49340T.</title>
        <authorList>
            <person name="Salva-Serra F."/>
            <person name="Donoso R.A."/>
            <person name="Cho K.H."/>
            <person name="Yoo J.A."/>
            <person name="Lee K."/>
            <person name="Yoon S.-H."/>
            <person name="Perez-Pantoja D."/>
            <person name="Moore E.R.B."/>
        </authorList>
    </citation>
    <scope>NUCLEOTIDE SEQUENCE [LARGE SCALE GENOMIC DNA]</scope>
    <source>
        <strain evidence="3">CCUG 49340</strain>
        <plasmid evidence="2 3">pRK1-1</plasmid>
    </source>
</reference>
<dbReference type="EMBL" id="CP062805">
    <property type="protein sequence ID" value="QOT81603.1"/>
    <property type="molecule type" value="Genomic_DNA"/>
</dbReference>
<accession>A0A7M2H9Q6</accession>
<feature type="compositionally biased region" description="Polar residues" evidence="1">
    <location>
        <begin position="45"/>
        <end position="56"/>
    </location>
</feature>
<protein>
    <submittedName>
        <fullName evidence="2">Uncharacterized protein</fullName>
    </submittedName>
</protein>
<name>A0A7M2H9Q6_9BURK</name>
<evidence type="ECO:0000256" key="1">
    <source>
        <dbReference type="SAM" id="MobiDB-lite"/>
    </source>
</evidence>
<proteinExistence type="predicted"/>
<organism evidence="2 3">
    <name type="scientific">Cupriavidus basilensis</name>
    <dbReference type="NCBI Taxonomy" id="68895"/>
    <lineage>
        <taxon>Bacteria</taxon>
        <taxon>Pseudomonadati</taxon>
        <taxon>Pseudomonadota</taxon>
        <taxon>Betaproteobacteria</taxon>
        <taxon>Burkholderiales</taxon>
        <taxon>Burkholderiaceae</taxon>
        <taxon>Cupriavidus</taxon>
    </lineage>
</organism>
<keyword evidence="2" id="KW-0614">Plasmid</keyword>
<gene>
    <name evidence="2" type="ORF">F7R26_036890</name>
</gene>
<evidence type="ECO:0000313" key="2">
    <source>
        <dbReference type="EMBL" id="QOT81603.1"/>
    </source>
</evidence>
<dbReference type="RefSeq" id="WP_158577657.1">
    <property type="nucleotide sequence ID" value="NZ_CP062805.1"/>
</dbReference>
<geneLocation type="plasmid" evidence="2 3">
    <name>pRK1-1</name>
</geneLocation>
<feature type="compositionally biased region" description="Basic and acidic residues" evidence="1">
    <location>
        <begin position="32"/>
        <end position="43"/>
    </location>
</feature>
<dbReference type="Proteomes" id="UP000397656">
    <property type="component" value="Plasmid pRK1-1"/>
</dbReference>
<dbReference type="AlphaFoldDB" id="A0A7M2H9Q6"/>